<dbReference type="PROSITE" id="PS00615">
    <property type="entry name" value="C_TYPE_LECTIN_1"/>
    <property type="match status" value="1"/>
</dbReference>
<dbReference type="Pfam" id="PF00059">
    <property type="entry name" value="Lectin_C"/>
    <property type="match status" value="1"/>
</dbReference>
<accession>A0A3Q2C905</accession>
<evidence type="ECO:0000256" key="18">
    <source>
        <dbReference type="ARBA" id="ARBA00040812"/>
    </source>
</evidence>
<feature type="domain" description="Sushi" evidence="28">
    <location>
        <begin position="482"/>
        <end position="548"/>
    </location>
</feature>
<evidence type="ECO:0000256" key="15">
    <source>
        <dbReference type="ARBA" id="ARBA00023157"/>
    </source>
</evidence>
<keyword evidence="14 25" id="KW-0472">Membrane</keyword>
<dbReference type="SUPFAM" id="SSF57535">
    <property type="entry name" value="Complement control module/SCR domain"/>
    <property type="match status" value="6"/>
</dbReference>
<dbReference type="PROSITE" id="PS50041">
    <property type="entry name" value="C_TYPE_LECTIN_2"/>
    <property type="match status" value="1"/>
</dbReference>
<dbReference type="InterPro" id="IPR050350">
    <property type="entry name" value="Compl-Cell_Adhes-Reg"/>
</dbReference>
<feature type="domain" description="C-type lectin" evidence="27">
    <location>
        <begin position="32"/>
        <end position="156"/>
    </location>
</feature>
<evidence type="ECO:0000256" key="20">
    <source>
        <dbReference type="ARBA" id="ARBA00042113"/>
    </source>
</evidence>
<organism evidence="29 30">
    <name type="scientific">Cyprinodon variegatus</name>
    <name type="common">Sheepshead minnow</name>
    <dbReference type="NCBI Taxonomy" id="28743"/>
    <lineage>
        <taxon>Eukaryota</taxon>
        <taxon>Metazoa</taxon>
        <taxon>Chordata</taxon>
        <taxon>Craniata</taxon>
        <taxon>Vertebrata</taxon>
        <taxon>Euteleostomi</taxon>
        <taxon>Actinopterygii</taxon>
        <taxon>Neopterygii</taxon>
        <taxon>Teleostei</taxon>
        <taxon>Neoteleostei</taxon>
        <taxon>Acanthomorphata</taxon>
        <taxon>Ovalentaria</taxon>
        <taxon>Atherinomorphae</taxon>
        <taxon>Cyprinodontiformes</taxon>
        <taxon>Cyprinodontidae</taxon>
        <taxon>Cyprinodon</taxon>
    </lineage>
</organism>
<evidence type="ECO:0000256" key="3">
    <source>
        <dbReference type="ARBA" id="ARBA00022475"/>
    </source>
</evidence>
<keyword evidence="4 23" id="KW-0245">EGF-like domain</keyword>
<feature type="disulfide bond" evidence="24">
    <location>
        <begin position="222"/>
        <end position="249"/>
    </location>
</feature>
<dbReference type="CDD" id="cd00033">
    <property type="entry name" value="CCP"/>
    <property type="match status" value="6"/>
</dbReference>
<dbReference type="Pfam" id="PF00084">
    <property type="entry name" value="Sushi"/>
    <property type="match status" value="6"/>
</dbReference>
<dbReference type="InterPro" id="IPR035976">
    <property type="entry name" value="Sushi/SCR/CCP_sf"/>
</dbReference>
<evidence type="ECO:0000256" key="11">
    <source>
        <dbReference type="ARBA" id="ARBA00022837"/>
    </source>
</evidence>
<dbReference type="SUPFAM" id="SSF56436">
    <property type="entry name" value="C-type lectin-like"/>
    <property type="match status" value="1"/>
</dbReference>
<dbReference type="GO" id="GO:0046872">
    <property type="term" value="F:metal ion binding"/>
    <property type="evidence" value="ECO:0007669"/>
    <property type="project" value="UniProtKB-KW"/>
</dbReference>
<dbReference type="GeneTree" id="ENSGT00940000164633"/>
<evidence type="ECO:0000259" key="26">
    <source>
        <dbReference type="PROSITE" id="PS50026"/>
    </source>
</evidence>
<evidence type="ECO:0000256" key="22">
    <source>
        <dbReference type="ARBA" id="ARBA00045695"/>
    </source>
</evidence>
<evidence type="ECO:0000256" key="2">
    <source>
        <dbReference type="ARBA" id="ARBA00007360"/>
    </source>
</evidence>
<dbReference type="Ensembl" id="ENSCVAT00000013839.1">
    <property type="protein sequence ID" value="ENSCVAP00000001182.1"/>
    <property type="gene ID" value="ENSCVAG00000002142.1"/>
</dbReference>
<feature type="disulfide bond" evidence="23">
    <location>
        <begin position="160"/>
        <end position="170"/>
    </location>
</feature>
<dbReference type="SMART" id="SM00032">
    <property type="entry name" value="CCP"/>
    <property type="match status" value="6"/>
</dbReference>
<dbReference type="CDD" id="cd03592">
    <property type="entry name" value="CLECT_selectins_like"/>
    <property type="match status" value="1"/>
</dbReference>
<keyword evidence="30" id="KW-1185">Reference proteome</keyword>
<sequence>MKCSSKDFDKRKFLTIFMLLESLMLSMWSTVYCWSYHASNNTMNWESARKWCREHFTDMVAIQNQEEIEHLKTLLPRRRGYYWIGIRKVNNVWTWVGTNKPLTKEAENWATNEPNGGRLQTSSQAEDCVEMYIKREVDEGKWNDEMCSKSKTALCYTASCKTDSCLHGECVETINSHMCKCNPGFYGDKCEQDAVIPPQKGRVDCIHKYGNFSYDSLCQYSCEEGYQPTLSEPQRCLATKDWSSQAPTCELVRCQELSAPARGSVNCSDPLEKFSYLSSCSFTCEEGYQLDDSSFFTLQCESSGKWNTSKPSCVAVQCSALQDPDNGFMSCEDMTFSYTKSCSFRCSPGYRLVGPSRVTCTAAAEWSEQVPHCEVVRCQELSAPARGSVNCSDPLEKFSYLSSCSFTCEEGYQLDDSSFFTLQCESSGKWNTSKPSCVAVQCSALQDPDNGFMSCEDMTFSYTKSCSFRCSPGYRLVGPSRVTCTAAAEWSEQVPHCEDNLIPQCSESLGVNSSCNFSCEPGFKLQGEKSIQCSEDGQWSHATPTCKAAPVSATVVTGGVAAGGTALVSGLSLAMWVMKKLKQRASKFELNR</sequence>
<dbReference type="PROSITE" id="PS01186">
    <property type="entry name" value="EGF_2"/>
    <property type="match status" value="1"/>
</dbReference>
<protein>
    <recommendedName>
        <fullName evidence="18">E-selectin</fullName>
    </recommendedName>
    <alternativeName>
        <fullName evidence="19">CD62 antigen-like family member E</fullName>
    </alternativeName>
    <alternativeName>
        <fullName evidence="20">Endothelial leukocyte adhesion molecule 1</fullName>
    </alternativeName>
    <alternativeName>
        <fullName evidence="21">Leukocyte-endothelial cell adhesion molecule 2</fullName>
    </alternativeName>
</protein>
<evidence type="ECO:0000256" key="10">
    <source>
        <dbReference type="ARBA" id="ARBA00022737"/>
    </source>
</evidence>
<dbReference type="PROSITE" id="PS50026">
    <property type="entry name" value="EGF_3"/>
    <property type="match status" value="1"/>
</dbReference>
<comment type="subunit">
    <text evidence="17">Interacts with SELPLG/PSGL1 and PODXL2 through the sialyl Lewis X epitope. SELPLG sulfation appears not to be required for this interaction.</text>
</comment>
<feature type="domain" description="EGF-like" evidence="26">
    <location>
        <begin position="156"/>
        <end position="191"/>
    </location>
</feature>
<dbReference type="SMART" id="SM00181">
    <property type="entry name" value="EGF"/>
    <property type="match status" value="1"/>
</dbReference>
<comment type="caution">
    <text evidence="23">Lacks conserved residue(s) required for the propagation of feature annotation.</text>
</comment>
<dbReference type="PROSITE" id="PS50923">
    <property type="entry name" value="SUSHI"/>
    <property type="match status" value="5"/>
</dbReference>
<dbReference type="InterPro" id="IPR000436">
    <property type="entry name" value="Sushi_SCR_CCP_dom"/>
</dbReference>
<feature type="disulfide bond" evidence="24">
    <location>
        <begin position="346"/>
        <end position="373"/>
    </location>
</feature>
<evidence type="ECO:0000259" key="28">
    <source>
        <dbReference type="PROSITE" id="PS50923"/>
    </source>
</evidence>
<dbReference type="InterPro" id="IPR018378">
    <property type="entry name" value="C-type_lectin_CS"/>
</dbReference>
<evidence type="ECO:0000256" key="13">
    <source>
        <dbReference type="ARBA" id="ARBA00022989"/>
    </source>
</evidence>
<dbReference type="InterPro" id="IPR002396">
    <property type="entry name" value="Selectin_superfamily"/>
</dbReference>
<dbReference type="InterPro" id="IPR001304">
    <property type="entry name" value="C-type_lectin-like"/>
</dbReference>
<dbReference type="PROSITE" id="PS00022">
    <property type="entry name" value="EGF_1"/>
    <property type="match status" value="1"/>
</dbReference>
<keyword evidence="11" id="KW-0106">Calcium</keyword>
<evidence type="ECO:0000256" key="5">
    <source>
        <dbReference type="ARBA" id="ARBA00022659"/>
    </source>
</evidence>
<keyword evidence="6 25" id="KW-0812">Transmembrane</keyword>
<keyword evidence="12" id="KW-0130">Cell adhesion</keyword>
<dbReference type="CDD" id="cd00054">
    <property type="entry name" value="EGF_CA"/>
    <property type="match status" value="1"/>
</dbReference>
<evidence type="ECO:0000256" key="23">
    <source>
        <dbReference type="PROSITE-ProRule" id="PRU00076"/>
    </source>
</evidence>
<evidence type="ECO:0000256" key="4">
    <source>
        <dbReference type="ARBA" id="ARBA00022536"/>
    </source>
</evidence>
<dbReference type="PANTHER" id="PTHR19325:SF493">
    <property type="entry name" value="E-SELECTIN"/>
    <property type="match status" value="1"/>
</dbReference>
<evidence type="ECO:0000256" key="19">
    <source>
        <dbReference type="ARBA" id="ARBA00041401"/>
    </source>
</evidence>
<feature type="disulfide bond" evidence="23">
    <location>
        <begin position="181"/>
        <end position="190"/>
    </location>
</feature>
<comment type="subcellular location">
    <subcellularLocation>
        <location evidence="1">Cell membrane</location>
        <topology evidence="1">Single-pass type I membrane protein</topology>
    </subcellularLocation>
</comment>
<dbReference type="InterPro" id="IPR033991">
    <property type="entry name" value="Selectin_CTLD"/>
</dbReference>
<evidence type="ECO:0000256" key="12">
    <source>
        <dbReference type="ARBA" id="ARBA00022889"/>
    </source>
</evidence>
<dbReference type="GO" id="GO:0007155">
    <property type="term" value="P:cell adhesion"/>
    <property type="evidence" value="ECO:0007669"/>
    <property type="project" value="UniProtKB-KW"/>
</dbReference>
<evidence type="ECO:0000313" key="30">
    <source>
        <dbReference type="Proteomes" id="UP000265020"/>
    </source>
</evidence>
<evidence type="ECO:0000259" key="27">
    <source>
        <dbReference type="PROSITE" id="PS50041"/>
    </source>
</evidence>
<feature type="disulfide bond" evidence="24">
    <location>
        <begin position="519"/>
        <end position="546"/>
    </location>
</feature>
<proteinExistence type="inferred from homology"/>
<evidence type="ECO:0000256" key="24">
    <source>
        <dbReference type="PROSITE-ProRule" id="PRU00302"/>
    </source>
</evidence>
<evidence type="ECO:0000256" key="16">
    <source>
        <dbReference type="ARBA" id="ARBA00023180"/>
    </source>
</evidence>
<comment type="function">
    <text evidence="22">Cell-surface glycoprotein having a role in immunoadhesion. Mediates in the adhesion of blood neutrophils in cytokine-activated endothelium through interaction with SELPLG/PSGL1. May have a role in capillary morphogenesis.</text>
</comment>
<feature type="domain" description="Sushi" evidence="28">
    <location>
        <begin position="252"/>
        <end position="315"/>
    </location>
</feature>
<feature type="domain" description="Sushi" evidence="28">
    <location>
        <begin position="376"/>
        <end position="439"/>
    </location>
</feature>
<evidence type="ECO:0000256" key="8">
    <source>
        <dbReference type="ARBA" id="ARBA00022729"/>
    </source>
</evidence>
<dbReference type="InterPro" id="IPR000742">
    <property type="entry name" value="EGF"/>
</dbReference>
<keyword evidence="3" id="KW-1003">Cell membrane</keyword>
<keyword evidence="16" id="KW-0325">Glycoprotein</keyword>
<dbReference type="GO" id="GO:0005886">
    <property type="term" value="C:plasma membrane"/>
    <property type="evidence" value="ECO:0007669"/>
    <property type="project" value="UniProtKB-SubCell"/>
</dbReference>
<dbReference type="SMART" id="SM00034">
    <property type="entry name" value="CLECT"/>
    <property type="match status" value="1"/>
</dbReference>
<evidence type="ECO:0000256" key="9">
    <source>
        <dbReference type="ARBA" id="ARBA00022734"/>
    </source>
</evidence>
<feature type="domain" description="Sushi" evidence="28">
    <location>
        <begin position="316"/>
        <end position="375"/>
    </location>
</feature>
<evidence type="ECO:0000256" key="17">
    <source>
        <dbReference type="ARBA" id="ARBA00038738"/>
    </source>
</evidence>
<name>A0A3Q2C905_CYPVA</name>
<evidence type="ECO:0000256" key="1">
    <source>
        <dbReference type="ARBA" id="ARBA00004251"/>
    </source>
</evidence>
<dbReference type="Gene3D" id="3.10.100.10">
    <property type="entry name" value="Mannose-Binding Protein A, subunit A"/>
    <property type="match status" value="1"/>
</dbReference>
<evidence type="ECO:0000256" key="21">
    <source>
        <dbReference type="ARBA" id="ARBA00043124"/>
    </source>
</evidence>
<keyword evidence="15 23" id="KW-1015">Disulfide bond</keyword>
<evidence type="ECO:0000256" key="6">
    <source>
        <dbReference type="ARBA" id="ARBA00022692"/>
    </source>
</evidence>
<evidence type="ECO:0000256" key="25">
    <source>
        <dbReference type="SAM" id="Phobius"/>
    </source>
</evidence>
<dbReference type="PRINTS" id="PR00343">
    <property type="entry name" value="SELECTIN"/>
</dbReference>
<feature type="transmembrane region" description="Helical" evidence="25">
    <location>
        <begin position="555"/>
        <end position="578"/>
    </location>
</feature>
<dbReference type="PANTHER" id="PTHR19325">
    <property type="entry name" value="COMPLEMENT COMPONENT-RELATED SUSHI DOMAIN-CONTAINING"/>
    <property type="match status" value="1"/>
</dbReference>
<keyword evidence="8" id="KW-0732">Signal</keyword>
<dbReference type="InterPro" id="IPR016187">
    <property type="entry name" value="CTDL_fold"/>
</dbReference>
<evidence type="ECO:0000256" key="14">
    <source>
        <dbReference type="ARBA" id="ARBA00023136"/>
    </source>
</evidence>
<dbReference type="GO" id="GO:0030246">
    <property type="term" value="F:carbohydrate binding"/>
    <property type="evidence" value="ECO:0007669"/>
    <property type="project" value="UniProtKB-KW"/>
</dbReference>
<keyword evidence="13 25" id="KW-1133">Transmembrane helix</keyword>
<keyword evidence="5 24" id="KW-0768">Sushi</keyword>
<dbReference type="InterPro" id="IPR016186">
    <property type="entry name" value="C-type_lectin-like/link_sf"/>
</dbReference>
<dbReference type="Proteomes" id="UP000265020">
    <property type="component" value="Unassembled WGS sequence"/>
</dbReference>
<keyword evidence="10" id="KW-0677">Repeat</keyword>
<dbReference type="AlphaFoldDB" id="A0A3Q2C905"/>
<feature type="domain" description="Sushi" evidence="28">
    <location>
        <begin position="188"/>
        <end position="251"/>
    </location>
</feature>
<reference evidence="29" key="2">
    <citation type="submission" date="2025-09" db="UniProtKB">
        <authorList>
            <consortium name="Ensembl"/>
        </authorList>
    </citation>
    <scope>IDENTIFICATION</scope>
</reference>
<comment type="similarity">
    <text evidence="2">Belongs to the selectin/LECAM family.</text>
</comment>
<keyword evidence="9" id="KW-0430">Lectin</keyword>
<keyword evidence="7" id="KW-0479">Metal-binding</keyword>
<evidence type="ECO:0000313" key="29">
    <source>
        <dbReference type="Ensembl" id="ENSCVAP00000001182.1"/>
    </source>
</evidence>
<dbReference type="Gene3D" id="2.10.70.10">
    <property type="entry name" value="Complement Module, domain 1"/>
    <property type="match status" value="6"/>
</dbReference>
<evidence type="ECO:0000256" key="7">
    <source>
        <dbReference type="ARBA" id="ARBA00022723"/>
    </source>
</evidence>
<reference evidence="29" key="1">
    <citation type="submission" date="2025-08" db="UniProtKB">
        <authorList>
            <consortium name="Ensembl"/>
        </authorList>
    </citation>
    <scope>IDENTIFICATION</scope>
</reference>